<name>A0ABS1W8W7_9GAMM</name>
<sequence>MKNRLKFFPIAGQSSEPQFDLQSFFAHFPHQEFWRFFVERTRYDIRPFVYRELYNKLVGTTETIPLSTIKEFIKNLGLRIHQLDSFRDHYVDEVIKLFKATDKRDELVFDIIEGDNYDPAWISFEQSEPGYLKHVTEGFCFVLDNLDTEAPLTNEFIKKLHEICTKGVENMIEQIPGEFRKSDAVWSLTANFDSLSGLTESISYLKSLEKEYQIAGIRLVIRPQNKPVKIYSSFVDQDPEEVAKECMDYIRNGALINYETNDVKLNDEFLHHVTERLITELNNSLHESASEMDKLKSIFTFIKYTVLHHPFTDGVGRTYSMILLQYLLMKENLSPFLIKNSNIIPGFSVDEMISIYLSGKEEMKLILNDPSYINSLSFSDPNISTEYSLEKAPEELRHVFQECQAMWSSKVNECFVQMNVESTLGAG</sequence>
<dbReference type="Gene3D" id="1.10.3290.10">
    <property type="entry name" value="Fido-like domain"/>
    <property type="match status" value="1"/>
</dbReference>
<evidence type="ECO:0008006" key="3">
    <source>
        <dbReference type="Google" id="ProtNLM"/>
    </source>
</evidence>
<comment type="caution">
    <text evidence="1">The sequence shown here is derived from an EMBL/GenBank/DDBJ whole genome shotgun (WGS) entry which is preliminary data.</text>
</comment>
<dbReference type="EMBL" id="JADWVN010000007">
    <property type="protein sequence ID" value="MBL7525785.1"/>
    <property type="molecule type" value="Genomic_DNA"/>
</dbReference>
<proteinExistence type="predicted"/>
<dbReference type="RefSeq" id="WP_203109310.1">
    <property type="nucleotide sequence ID" value="NZ_JADOBG010000010.1"/>
</dbReference>
<keyword evidence="2" id="KW-1185">Reference proteome</keyword>
<dbReference type="Proteomes" id="UP000809910">
    <property type="component" value="Unassembled WGS sequence"/>
</dbReference>
<dbReference type="InterPro" id="IPR036597">
    <property type="entry name" value="Fido-like_dom_sf"/>
</dbReference>
<gene>
    <name evidence="1" type="ORF">I5282_04255</name>
</gene>
<evidence type="ECO:0000313" key="1">
    <source>
        <dbReference type="EMBL" id="MBL7525785.1"/>
    </source>
</evidence>
<dbReference type="SUPFAM" id="SSF140931">
    <property type="entry name" value="Fic-like"/>
    <property type="match status" value="1"/>
</dbReference>
<protein>
    <recommendedName>
        <fullName evidence="3">Ankyrin repeat-containing protein</fullName>
    </recommendedName>
</protein>
<evidence type="ECO:0000313" key="2">
    <source>
        <dbReference type="Proteomes" id="UP000809910"/>
    </source>
</evidence>
<reference evidence="1 2" key="1">
    <citation type="submission" date="2020-12" db="EMBL/GenBank/DDBJ databases">
        <title>WGS of Legionella: environmental sample.</title>
        <authorList>
            <person name="Cristino S."/>
            <person name="Girolamini L."/>
            <person name="Salaris S."/>
            <person name="Pascale M.R."/>
            <person name="Mazzotta M."/>
            <person name="Orsini M."/>
            <person name="Grottola A."/>
        </authorList>
    </citation>
    <scope>NUCLEOTIDE SEQUENCE [LARGE SCALE GENOMIC DNA]</scope>
    <source>
        <strain evidence="1 2">30cs62</strain>
    </source>
</reference>
<accession>A0ABS1W8W7</accession>
<organism evidence="1 2">
    <name type="scientific">Legionella bononiensis</name>
    <dbReference type="NCBI Taxonomy" id="2793102"/>
    <lineage>
        <taxon>Bacteria</taxon>
        <taxon>Pseudomonadati</taxon>
        <taxon>Pseudomonadota</taxon>
        <taxon>Gammaproteobacteria</taxon>
        <taxon>Legionellales</taxon>
        <taxon>Legionellaceae</taxon>
        <taxon>Legionella</taxon>
    </lineage>
</organism>